<proteinExistence type="predicted"/>
<dbReference type="AlphaFoldDB" id="A0A0F9AHZ6"/>
<comment type="caution">
    <text evidence="1">The sequence shown here is derived from an EMBL/GenBank/DDBJ whole genome shotgun (WGS) entry which is preliminary data.</text>
</comment>
<gene>
    <name evidence="1" type="ORF">LCGC14_2648240</name>
</gene>
<reference evidence="1" key="1">
    <citation type="journal article" date="2015" name="Nature">
        <title>Complex archaea that bridge the gap between prokaryotes and eukaryotes.</title>
        <authorList>
            <person name="Spang A."/>
            <person name="Saw J.H."/>
            <person name="Jorgensen S.L."/>
            <person name="Zaremba-Niedzwiedzka K."/>
            <person name="Martijn J."/>
            <person name="Lind A.E."/>
            <person name="van Eijk R."/>
            <person name="Schleper C."/>
            <person name="Guy L."/>
            <person name="Ettema T.J."/>
        </authorList>
    </citation>
    <scope>NUCLEOTIDE SEQUENCE</scope>
</reference>
<organism evidence="1">
    <name type="scientific">marine sediment metagenome</name>
    <dbReference type="NCBI Taxonomy" id="412755"/>
    <lineage>
        <taxon>unclassified sequences</taxon>
        <taxon>metagenomes</taxon>
        <taxon>ecological metagenomes</taxon>
    </lineage>
</organism>
<feature type="non-terminal residue" evidence="1">
    <location>
        <position position="111"/>
    </location>
</feature>
<protein>
    <submittedName>
        <fullName evidence="1">Uncharacterized protein</fullName>
    </submittedName>
</protein>
<accession>A0A0F9AHZ6</accession>
<sequence>MPKNDTDTSTQGVMTAMGVPGLSVWKGILGEEYLQALSGTKAVKIFIEMGDDAVIGALLDAMIMPLIAAEMFVDSADESNEADNEAADFVDSCMNDMTRYSWREHTVEQLS</sequence>
<dbReference type="EMBL" id="LAZR01045850">
    <property type="protein sequence ID" value="KKK97890.1"/>
    <property type="molecule type" value="Genomic_DNA"/>
</dbReference>
<evidence type="ECO:0000313" key="1">
    <source>
        <dbReference type="EMBL" id="KKK97890.1"/>
    </source>
</evidence>
<name>A0A0F9AHZ6_9ZZZZ</name>